<sequence>SEFEFDNDAHQYGVDADRNVGYGFWQHACLKTFTTA</sequence>
<evidence type="ECO:0000313" key="2">
    <source>
        <dbReference type="EMBL" id="GAF85157.1"/>
    </source>
</evidence>
<comment type="caution">
    <text evidence="2">The sequence shown here is derived from an EMBL/GenBank/DDBJ whole genome shotgun (WGS) entry which is preliminary data.</text>
</comment>
<organism evidence="2">
    <name type="scientific">marine sediment metagenome</name>
    <dbReference type="NCBI Taxonomy" id="412755"/>
    <lineage>
        <taxon>unclassified sequences</taxon>
        <taxon>metagenomes</taxon>
        <taxon>ecological metagenomes</taxon>
    </lineage>
</organism>
<dbReference type="InterPro" id="IPR018774">
    <property type="entry name" value="Phage_Mu_GpT"/>
</dbReference>
<accession>X0TAD2</accession>
<protein>
    <recommendedName>
        <fullName evidence="1">Bacteriophage Mu GpT domain-containing protein</fullName>
    </recommendedName>
</protein>
<gene>
    <name evidence="2" type="ORF">S01H1_04624</name>
</gene>
<proteinExistence type="predicted"/>
<evidence type="ECO:0000259" key="1">
    <source>
        <dbReference type="Pfam" id="PF10124"/>
    </source>
</evidence>
<dbReference type="Pfam" id="PF10124">
    <property type="entry name" value="Mu-like_gpT"/>
    <property type="match status" value="1"/>
</dbReference>
<reference evidence="2" key="1">
    <citation type="journal article" date="2014" name="Front. Microbiol.">
        <title>High frequency of phylogenetically diverse reductive dehalogenase-homologous genes in deep subseafloor sedimentary metagenomes.</title>
        <authorList>
            <person name="Kawai M."/>
            <person name="Futagami T."/>
            <person name="Toyoda A."/>
            <person name="Takaki Y."/>
            <person name="Nishi S."/>
            <person name="Hori S."/>
            <person name="Arai W."/>
            <person name="Tsubouchi T."/>
            <person name="Morono Y."/>
            <person name="Uchiyama I."/>
            <person name="Ito T."/>
            <person name="Fujiyama A."/>
            <person name="Inagaki F."/>
            <person name="Takami H."/>
        </authorList>
    </citation>
    <scope>NUCLEOTIDE SEQUENCE</scope>
    <source>
        <strain evidence="2">Expedition CK06-06</strain>
    </source>
</reference>
<feature type="non-terminal residue" evidence="2">
    <location>
        <position position="1"/>
    </location>
</feature>
<name>X0TAD2_9ZZZZ</name>
<dbReference type="AlphaFoldDB" id="X0TAD2"/>
<dbReference type="EMBL" id="BARS01002430">
    <property type="protein sequence ID" value="GAF85157.1"/>
    <property type="molecule type" value="Genomic_DNA"/>
</dbReference>
<feature type="domain" description="Bacteriophage Mu GpT" evidence="1">
    <location>
        <begin position="4"/>
        <end position="29"/>
    </location>
</feature>